<sequence length="243" mass="27034">MPRDFAPIKRRRLSDAVSAQIQDRIAAGELRAGDKLPPERELAERFGVSRGAVREALRNLERTGVVALQAGARGGAFIGQGDPSLIGDSFRNLYQLGGVSLDDLTEARIWLESTVVRIACERATEADLAALAANVDEAERLLLAERYEDKIDIQVEFHNLLAKATHNVVMVMLMAALMDVMRDFAHAVGGERTDLTIRARRRFLAALRQRDAAAAVAEMTEHLESLQVRYRERMRDRRGSSRA</sequence>
<evidence type="ECO:0000313" key="6">
    <source>
        <dbReference type="Proteomes" id="UP000321638"/>
    </source>
</evidence>
<dbReference type="AlphaFoldDB" id="A0A5C8PSU3"/>
<evidence type="ECO:0000259" key="4">
    <source>
        <dbReference type="PROSITE" id="PS50949"/>
    </source>
</evidence>
<accession>A0A5C8PSU3</accession>
<feature type="domain" description="HTH gntR-type" evidence="4">
    <location>
        <begin position="11"/>
        <end position="81"/>
    </location>
</feature>
<comment type="caution">
    <text evidence="5">The sequence shown here is derived from an EMBL/GenBank/DDBJ whole genome shotgun (WGS) entry which is preliminary data.</text>
</comment>
<name>A0A5C8PSU3_9HYPH</name>
<evidence type="ECO:0000256" key="3">
    <source>
        <dbReference type="ARBA" id="ARBA00023163"/>
    </source>
</evidence>
<evidence type="ECO:0000313" key="5">
    <source>
        <dbReference type="EMBL" id="TXL80295.1"/>
    </source>
</evidence>
<dbReference type="InterPro" id="IPR000524">
    <property type="entry name" value="Tscrpt_reg_HTH_GntR"/>
</dbReference>
<dbReference type="InterPro" id="IPR011711">
    <property type="entry name" value="GntR_C"/>
</dbReference>
<dbReference type="Gene3D" id="1.10.10.10">
    <property type="entry name" value="Winged helix-like DNA-binding domain superfamily/Winged helix DNA-binding domain"/>
    <property type="match status" value="1"/>
</dbReference>
<dbReference type="Pfam" id="PF00392">
    <property type="entry name" value="GntR"/>
    <property type="match status" value="1"/>
</dbReference>
<dbReference type="SMART" id="SM00895">
    <property type="entry name" value="FCD"/>
    <property type="match status" value="1"/>
</dbReference>
<proteinExistence type="predicted"/>
<dbReference type="PROSITE" id="PS50949">
    <property type="entry name" value="HTH_GNTR"/>
    <property type="match status" value="1"/>
</dbReference>
<reference evidence="5 6" key="1">
    <citation type="submission" date="2019-06" db="EMBL/GenBank/DDBJ databases">
        <title>New taxonomy in bacterial strain CC-CFT640, isolated from vineyard.</title>
        <authorList>
            <person name="Lin S.-Y."/>
            <person name="Tsai C.-F."/>
            <person name="Young C.-C."/>
        </authorList>
    </citation>
    <scope>NUCLEOTIDE SEQUENCE [LARGE SCALE GENOMIC DNA]</scope>
    <source>
        <strain evidence="5 6">CC-CFT640</strain>
    </source>
</reference>
<dbReference type="OrthoDB" id="9812645at2"/>
<evidence type="ECO:0000256" key="1">
    <source>
        <dbReference type="ARBA" id="ARBA00023015"/>
    </source>
</evidence>
<dbReference type="SMART" id="SM00345">
    <property type="entry name" value="HTH_GNTR"/>
    <property type="match status" value="1"/>
</dbReference>
<dbReference type="PANTHER" id="PTHR43537:SF5">
    <property type="entry name" value="UXU OPERON TRANSCRIPTIONAL REGULATOR"/>
    <property type="match status" value="1"/>
</dbReference>
<evidence type="ECO:0000256" key="2">
    <source>
        <dbReference type="ARBA" id="ARBA00023125"/>
    </source>
</evidence>
<keyword evidence="1" id="KW-0805">Transcription regulation</keyword>
<dbReference type="InterPro" id="IPR036388">
    <property type="entry name" value="WH-like_DNA-bd_sf"/>
</dbReference>
<dbReference type="CDD" id="cd07377">
    <property type="entry name" value="WHTH_GntR"/>
    <property type="match status" value="1"/>
</dbReference>
<dbReference type="SUPFAM" id="SSF48008">
    <property type="entry name" value="GntR ligand-binding domain-like"/>
    <property type="match status" value="1"/>
</dbReference>
<dbReference type="Pfam" id="PF07729">
    <property type="entry name" value="FCD"/>
    <property type="match status" value="1"/>
</dbReference>
<dbReference type="PANTHER" id="PTHR43537">
    <property type="entry name" value="TRANSCRIPTIONAL REGULATOR, GNTR FAMILY"/>
    <property type="match status" value="1"/>
</dbReference>
<dbReference type="InterPro" id="IPR008920">
    <property type="entry name" value="TF_FadR/GntR_C"/>
</dbReference>
<dbReference type="RefSeq" id="WP_147845710.1">
    <property type="nucleotide sequence ID" value="NZ_VDUZ01000004.1"/>
</dbReference>
<dbReference type="InterPro" id="IPR036390">
    <property type="entry name" value="WH_DNA-bd_sf"/>
</dbReference>
<organism evidence="5 6">
    <name type="scientific">Vineibacter terrae</name>
    <dbReference type="NCBI Taxonomy" id="2586908"/>
    <lineage>
        <taxon>Bacteria</taxon>
        <taxon>Pseudomonadati</taxon>
        <taxon>Pseudomonadota</taxon>
        <taxon>Alphaproteobacteria</taxon>
        <taxon>Hyphomicrobiales</taxon>
        <taxon>Vineibacter</taxon>
    </lineage>
</organism>
<dbReference type="Proteomes" id="UP000321638">
    <property type="component" value="Unassembled WGS sequence"/>
</dbReference>
<dbReference type="PRINTS" id="PR00035">
    <property type="entry name" value="HTHGNTR"/>
</dbReference>
<keyword evidence="2" id="KW-0238">DNA-binding</keyword>
<keyword evidence="3" id="KW-0804">Transcription</keyword>
<keyword evidence="6" id="KW-1185">Reference proteome</keyword>
<gene>
    <name evidence="5" type="ORF">FHP25_04485</name>
</gene>
<dbReference type="Gene3D" id="1.20.120.530">
    <property type="entry name" value="GntR ligand-binding domain-like"/>
    <property type="match status" value="1"/>
</dbReference>
<dbReference type="GO" id="GO:0003677">
    <property type="term" value="F:DNA binding"/>
    <property type="evidence" value="ECO:0007669"/>
    <property type="project" value="UniProtKB-KW"/>
</dbReference>
<protein>
    <submittedName>
        <fullName evidence="5">FadR family transcriptional regulator</fullName>
    </submittedName>
</protein>
<dbReference type="GO" id="GO:0003700">
    <property type="term" value="F:DNA-binding transcription factor activity"/>
    <property type="evidence" value="ECO:0007669"/>
    <property type="project" value="InterPro"/>
</dbReference>
<dbReference type="EMBL" id="VDUZ01000004">
    <property type="protein sequence ID" value="TXL80295.1"/>
    <property type="molecule type" value="Genomic_DNA"/>
</dbReference>
<dbReference type="SUPFAM" id="SSF46785">
    <property type="entry name" value="Winged helix' DNA-binding domain"/>
    <property type="match status" value="1"/>
</dbReference>